<dbReference type="eggNOG" id="COG0474">
    <property type="taxonomic scope" value="Bacteria"/>
</dbReference>
<gene>
    <name evidence="2" type="ORF">PDUR_23840</name>
</gene>
<dbReference type="KEGG" id="pdu:PDUR_23840"/>
<keyword evidence="1" id="KW-0812">Transmembrane</keyword>
<reference evidence="2 3" key="1">
    <citation type="submission" date="2014-08" db="EMBL/GenBank/DDBJ databases">
        <title>Comparative genomics of the Paenibacillus odorifer group.</title>
        <authorList>
            <person name="den Bakker H.C."/>
            <person name="Tsai Y.-C."/>
            <person name="Martin N."/>
            <person name="Korlach J."/>
            <person name="Wiedmann M."/>
        </authorList>
    </citation>
    <scope>NUCLEOTIDE SEQUENCE [LARGE SCALE GENOMIC DNA]</scope>
    <source>
        <strain evidence="2 3">DSM 1735</strain>
    </source>
</reference>
<keyword evidence="1" id="KW-1133">Transmembrane helix</keyword>
<feature type="transmembrane region" description="Helical" evidence="1">
    <location>
        <begin position="103"/>
        <end position="125"/>
    </location>
</feature>
<feature type="transmembrane region" description="Helical" evidence="1">
    <location>
        <begin position="169"/>
        <end position="194"/>
    </location>
</feature>
<feature type="transmembrane region" description="Helical" evidence="1">
    <location>
        <begin position="59"/>
        <end position="82"/>
    </location>
</feature>
<feature type="transmembrane region" description="Helical" evidence="1">
    <location>
        <begin position="214"/>
        <end position="237"/>
    </location>
</feature>
<dbReference type="STRING" id="44251.PDUR_23840"/>
<proteinExistence type="predicted"/>
<sequence length="241" mass="26842">MNKYRSLLIHDIRHAGLDPVLMTGFLAPMALLVISRYIFPIVAVWLMSSYSLDIYNYSSFTAVFLVMTVPMLTGMMTGLLMLDERDENIISYYAITPLMRRGYMLYRLILPSMLCILLSSSYLIFSGRSEIHSGIIFILLLLAIEAPCYTLFLAAFAANKVEGLALAKIGGLLIAGPAAAYFVPGAWQLLGAWIPTYWPAEAFFAIEQGRPYTAIADFGVGLIFHLALLCVMVKIFVKRVD</sequence>
<name>A0A089HRD6_PAEDU</name>
<dbReference type="OrthoDB" id="1551065at2"/>
<evidence type="ECO:0000256" key="1">
    <source>
        <dbReference type="SAM" id="Phobius"/>
    </source>
</evidence>
<keyword evidence="3" id="KW-1185">Reference proteome</keyword>
<evidence type="ECO:0000313" key="2">
    <source>
        <dbReference type="EMBL" id="AIQ14581.1"/>
    </source>
</evidence>
<evidence type="ECO:0000313" key="3">
    <source>
        <dbReference type="Proteomes" id="UP000029409"/>
    </source>
</evidence>
<accession>A0A089HRD6</accession>
<dbReference type="EMBL" id="CP009288">
    <property type="protein sequence ID" value="AIQ14581.1"/>
    <property type="molecule type" value="Genomic_DNA"/>
</dbReference>
<organism evidence="2 3">
    <name type="scientific">Paenibacillus durus</name>
    <name type="common">Paenibacillus azotofixans</name>
    <dbReference type="NCBI Taxonomy" id="44251"/>
    <lineage>
        <taxon>Bacteria</taxon>
        <taxon>Bacillati</taxon>
        <taxon>Bacillota</taxon>
        <taxon>Bacilli</taxon>
        <taxon>Bacillales</taxon>
        <taxon>Paenibacillaceae</taxon>
        <taxon>Paenibacillus</taxon>
    </lineage>
</organism>
<dbReference type="Proteomes" id="UP000029409">
    <property type="component" value="Chromosome"/>
</dbReference>
<feature type="transmembrane region" description="Helical" evidence="1">
    <location>
        <begin position="131"/>
        <end position="157"/>
    </location>
</feature>
<feature type="transmembrane region" description="Helical" evidence="1">
    <location>
        <begin position="20"/>
        <end position="47"/>
    </location>
</feature>
<dbReference type="RefSeq" id="WP_042208331.1">
    <property type="nucleotide sequence ID" value="NZ_CP009288.1"/>
</dbReference>
<protein>
    <submittedName>
        <fullName evidence="2">Uncharacterized protein</fullName>
    </submittedName>
</protein>
<dbReference type="AlphaFoldDB" id="A0A089HRD6"/>
<keyword evidence="1" id="KW-0472">Membrane</keyword>